<dbReference type="AlphaFoldDB" id="A0A512H5P3"/>
<dbReference type="Gene3D" id="3.10.450.50">
    <property type="match status" value="1"/>
</dbReference>
<dbReference type="PANTHER" id="PTHR33747:SF1">
    <property type="entry name" value="ADENYLATE CYCLASE-ASSOCIATED CAP C-TERMINAL DOMAIN-CONTAINING PROTEIN"/>
    <property type="match status" value="1"/>
</dbReference>
<dbReference type="InterPro" id="IPR032710">
    <property type="entry name" value="NTF2-like_dom_sf"/>
</dbReference>
<evidence type="ECO:0000313" key="2">
    <source>
        <dbReference type="EMBL" id="GEO80700.1"/>
    </source>
</evidence>
<sequence>MRSRYTAYVRGDIDYLMRTMITDVRQDFDPAEARAIAAEARWDGLEIREVRNGGPEDDEGTVEYVTRFRFKGQKRVHHERAYFTRIEGAWQVCGGEVNPKAPPRRVAAVGRNDPCPCGSGKKYKKCCGA</sequence>
<protein>
    <recommendedName>
        <fullName evidence="1">YchJ-like middle NTF2-like domain-containing protein</fullName>
    </recommendedName>
</protein>
<dbReference type="Pfam" id="PF02810">
    <property type="entry name" value="SEC-C"/>
    <property type="match status" value="1"/>
</dbReference>
<evidence type="ECO:0000313" key="3">
    <source>
        <dbReference type="Proteomes" id="UP000321567"/>
    </source>
</evidence>
<dbReference type="Pfam" id="PF17775">
    <property type="entry name" value="YchJ_M-like"/>
    <property type="match status" value="1"/>
</dbReference>
<name>A0A512H5P3_9PROT</name>
<evidence type="ECO:0000259" key="1">
    <source>
        <dbReference type="Pfam" id="PF17775"/>
    </source>
</evidence>
<proteinExistence type="predicted"/>
<dbReference type="EMBL" id="BJZO01000014">
    <property type="protein sequence ID" value="GEO80700.1"/>
    <property type="molecule type" value="Genomic_DNA"/>
</dbReference>
<dbReference type="InterPro" id="IPR004027">
    <property type="entry name" value="SEC_C_motif"/>
</dbReference>
<reference evidence="2 3" key="1">
    <citation type="submission" date="2019-07" db="EMBL/GenBank/DDBJ databases">
        <title>Whole genome shotgun sequence of Rhodospirillum oryzae NBRC 107573.</title>
        <authorList>
            <person name="Hosoyama A."/>
            <person name="Uohara A."/>
            <person name="Ohji S."/>
            <person name="Ichikawa N."/>
        </authorList>
    </citation>
    <scope>NUCLEOTIDE SEQUENCE [LARGE SCALE GENOMIC DNA]</scope>
    <source>
        <strain evidence="2 3">NBRC 107573</strain>
    </source>
</reference>
<comment type="caution">
    <text evidence="2">The sequence shown here is derived from an EMBL/GenBank/DDBJ whole genome shotgun (WGS) entry which is preliminary data.</text>
</comment>
<dbReference type="SUPFAM" id="SSF103642">
    <property type="entry name" value="Sec-C motif"/>
    <property type="match status" value="1"/>
</dbReference>
<organism evidence="2 3">
    <name type="scientific">Pararhodospirillum oryzae</name>
    <dbReference type="NCBI Taxonomy" id="478448"/>
    <lineage>
        <taxon>Bacteria</taxon>
        <taxon>Pseudomonadati</taxon>
        <taxon>Pseudomonadota</taxon>
        <taxon>Alphaproteobacteria</taxon>
        <taxon>Rhodospirillales</taxon>
        <taxon>Rhodospirillaceae</taxon>
        <taxon>Pararhodospirillum</taxon>
    </lineage>
</organism>
<dbReference type="InterPro" id="IPR048469">
    <property type="entry name" value="YchJ-like_M"/>
</dbReference>
<dbReference type="SUPFAM" id="SSF54427">
    <property type="entry name" value="NTF2-like"/>
    <property type="match status" value="1"/>
</dbReference>
<dbReference type="PANTHER" id="PTHR33747">
    <property type="entry name" value="UPF0225 PROTEIN SCO1677"/>
    <property type="match status" value="1"/>
</dbReference>
<gene>
    <name evidence="2" type="ORF">ROR02_08310</name>
</gene>
<feature type="domain" description="YchJ-like middle NTF2-like" evidence="1">
    <location>
        <begin position="1"/>
        <end position="91"/>
    </location>
</feature>
<accession>A0A512H5P3</accession>
<keyword evidence="3" id="KW-1185">Reference proteome</keyword>
<dbReference type="Proteomes" id="UP000321567">
    <property type="component" value="Unassembled WGS sequence"/>
</dbReference>